<evidence type="ECO:0000256" key="11">
    <source>
        <dbReference type="RuleBase" id="RU367069"/>
    </source>
</evidence>
<dbReference type="PRINTS" id="PR00419">
    <property type="entry name" value="ADXRDTASE"/>
</dbReference>
<dbReference type="Gene3D" id="3.50.50.60">
    <property type="entry name" value="FAD/NAD(P)-binding domain"/>
    <property type="match status" value="1"/>
</dbReference>
<evidence type="ECO:0000256" key="4">
    <source>
        <dbReference type="ARBA" id="ARBA00012867"/>
    </source>
</evidence>
<keyword evidence="6 11" id="KW-0274">FAD</keyword>
<reference evidence="14" key="1">
    <citation type="submission" date="2016-05" db="EMBL/GenBank/DDBJ databases">
        <title>Comparative genomics of biotechnologically important yeasts.</title>
        <authorList>
            <consortium name="DOE Joint Genome Institute"/>
            <person name="Riley R."/>
            <person name="Haridas S."/>
            <person name="Wolfe K.H."/>
            <person name="Lopes M.R."/>
            <person name="Hittinger C.T."/>
            <person name="Goker M."/>
            <person name="Salamov A."/>
            <person name="Wisecaver J."/>
            <person name="Long T.M."/>
            <person name="Aerts A.L."/>
            <person name="Barry K."/>
            <person name="Choi C."/>
            <person name="Clum A."/>
            <person name="Coughlan A.Y."/>
            <person name="Deshpande S."/>
            <person name="Douglass A.P."/>
            <person name="Hanson S.J."/>
            <person name="Klenk H.-P."/>
            <person name="Labutti K."/>
            <person name="Lapidus A."/>
            <person name="Lindquist E."/>
            <person name="Lipzen A."/>
            <person name="Meier-Kolthoff J.P."/>
            <person name="Ohm R.A."/>
            <person name="Otillar R.P."/>
            <person name="Pangilinan J."/>
            <person name="Peng Y."/>
            <person name="Rokas A."/>
            <person name="Rosa C.A."/>
            <person name="Scheuner C."/>
            <person name="Sibirny A.A."/>
            <person name="Slot J.C."/>
            <person name="Stielow J.B."/>
            <person name="Sun H."/>
            <person name="Kurtzman C.P."/>
            <person name="Blackwell M."/>
            <person name="Grigoriev I.V."/>
            <person name="Jeffries T.W."/>
        </authorList>
    </citation>
    <scope>NUCLEOTIDE SEQUENCE [LARGE SCALE GENOMIC DNA]</scope>
    <source>
        <strain evidence="14">NRRL Y-17324</strain>
    </source>
</reference>
<comment type="similarity">
    <text evidence="3 11">Belongs to the protoporphyrinogen/coproporphyrinogen oxidase family. Protoporphyrinogen oxidase subfamily.</text>
</comment>
<dbReference type="InterPro" id="IPR036188">
    <property type="entry name" value="FAD/NAD-bd_sf"/>
</dbReference>
<evidence type="ECO:0000256" key="3">
    <source>
        <dbReference type="ARBA" id="ARBA00010551"/>
    </source>
</evidence>
<feature type="domain" description="Amine oxidase" evidence="12">
    <location>
        <begin position="18"/>
        <end position="354"/>
    </location>
</feature>
<dbReference type="RefSeq" id="XP_020064299.1">
    <property type="nucleotide sequence ID" value="XM_020211676.1"/>
</dbReference>
<keyword evidence="5 11" id="KW-0285">Flavoprotein</keyword>
<keyword evidence="8 11" id="KW-0350">Heme biosynthesis</keyword>
<evidence type="ECO:0000256" key="7">
    <source>
        <dbReference type="ARBA" id="ARBA00023002"/>
    </source>
</evidence>
<evidence type="ECO:0000256" key="10">
    <source>
        <dbReference type="ARBA" id="ARBA00047554"/>
    </source>
</evidence>
<organism evidence="13 14">
    <name type="scientific">Suhomyces tanzawaensis NRRL Y-17324</name>
    <dbReference type="NCBI Taxonomy" id="984487"/>
    <lineage>
        <taxon>Eukaryota</taxon>
        <taxon>Fungi</taxon>
        <taxon>Dikarya</taxon>
        <taxon>Ascomycota</taxon>
        <taxon>Saccharomycotina</taxon>
        <taxon>Pichiomycetes</taxon>
        <taxon>Debaryomycetaceae</taxon>
        <taxon>Suhomyces</taxon>
    </lineage>
</organism>
<dbReference type="GO" id="GO:0006782">
    <property type="term" value="P:protoporphyrinogen IX biosynthetic process"/>
    <property type="evidence" value="ECO:0007669"/>
    <property type="project" value="UniProtKB-UniRule"/>
</dbReference>
<dbReference type="AlphaFoldDB" id="A0A1E4SIB1"/>
<comment type="function">
    <text evidence="1 11">Catalyzes the 6-electron oxidation of protoporphyrinogen-IX to form protoporphyrin-IX.</text>
</comment>
<proteinExistence type="inferred from homology"/>
<dbReference type="PANTHER" id="PTHR42923:SF3">
    <property type="entry name" value="PROTOPORPHYRINOGEN OXIDASE"/>
    <property type="match status" value="1"/>
</dbReference>
<evidence type="ECO:0000256" key="8">
    <source>
        <dbReference type="ARBA" id="ARBA00023133"/>
    </source>
</evidence>
<protein>
    <recommendedName>
        <fullName evidence="4 11">Protoporphyrinogen oxidase</fullName>
        <ecNumber evidence="4 11">1.3.3.4</ecNumber>
    </recommendedName>
</protein>
<keyword evidence="9 11" id="KW-0627">Porphyrin biosynthesis</keyword>
<evidence type="ECO:0000313" key="13">
    <source>
        <dbReference type="EMBL" id="ODV79177.1"/>
    </source>
</evidence>
<dbReference type="EMBL" id="KV453912">
    <property type="protein sequence ID" value="ODV79177.1"/>
    <property type="molecule type" value="Genomic_DNA"/>
</dbReference>
<accession>A0A1E4SIB1</accession>
<dbReference type="Pfam" id="PF01593">
    <property type="entry name" value="Amino_oxidase"/>
    <property type="match status" value="1"/>
</dbReference>
<dbReference type="UniPathway" id="UPA00251">
    <property type="reaction ID" value="UER00324"/>
</dbReference>
<comment type="pathway">
    <text evidence="2 11">Porphyrin-containing compound metabolism; protoporphyrin-IX biosynthesis; protoporphyrin-IX from protoporphyrinogen-IX: step 1/1.</text>
</comment>
<evidence type="ECO:0000256" key="6">
    <source>
        <dbReference type="ARBA" id="ARBA00022827"/>
    </source>
</evidence>
<evidence type="ECO:0000256" key="1">
    <source>
        <dbReference type="ARBA" id="ARBA00002600"/>
    </source>
</evidence>
<evidence type="ECO:0000256" key="5">
    <source>
        <dbReference type="ARBA" id="ARBA00022630"/>
    </source>
</evidence>
<evidence type="ECO:0000256" key="9">
    <source>
        <dbReference type="ARBA" id="ARBA00023244"/>
    </source>
</evidence>
<keyword evidence="7 11" id="KW-0560">Oxidoreductase</keyword>
<comment type="subcellular location">
    <subcellularLocation>
        <location evidence="11">Mitochondrion inner membrane</location>
    </subcellularLocation>
</comment>
<dbReference type="GeneID" id="30985812"/>
<dbReference type="GO" id="GO:0005743">
    <property type="term" value="C:mitochondrial inner membrane"/>
    <property type="evidence" value="ECO:0007669"/>
    <property type="project" value="UniProtKB-SubCell"/>
</dbReference>
<dbReference type="STRING" id="984487.A0A1E4SIB1"/>
<keyword evidence="14" id="KW-1185">Reference proteome</keyword>
<evidence type="ECO:0000259" key="12">
    <source>
        <dbReference type="Pfam" id="PF01593"/>
    </source>
</evidence>
<sequence>MTLTIPPNGKVAVIGAGVSGLSFAYFLNKLRPDINIHIFEKKPHVGGWIDSLTLSTKSGDSILLEKGPRTLRGVSDGSLLIVDILKNLGLAQLIEVIEKSSVANKKYLLDHSRELLQVPDSVQTGAKFLAKSGILKFELLKGFFKEPFVPQRNDGKDESIESFFQRRLGSKLLTNNVMSAVLHGIYAGDISKLSVRTVLPKVVELENEKGSIFKTLYARFREKKEKEATLPQALKEYEDMISPESNLTQLSSELKKFPMLKLLNGLQEFPRKIEEYLTKQNKVHFHFRSNITSVSPKGELAVEGEEAQKFHHIRSTIYTHELARLLPKESSELSDTLARLQYVNVFLVNIYSPKVELKPKEKQGFGFLVPKGEDGRFEKNPDCLLGVIFDSDVEQNSIKFIGGEPVENGNASKITLMMGGHYYNKIQIPSAGINLKIVKKILSEILKVDLSESNLIIRDEESIESKDIQGLKSNDILISYNLHKNCIPQYNVGYGDIKNELESWIELNNSKLSFGGMAFGNGIGVPDCVTNALEHALKCK</sequence>
<name>A0A1E4SIB1_9ASCO</name>
<evidence type="ECO:0000256" key="2">
    <source>
        <dbReference type="ARBA" id="ARBA00005073"/>
    </source>
</evidence>
<comment type="cofactor">
    <cofactor evidence="11">
        <name>FAD</name>
        <dbReference type="ChEBI" id="CHEBI:57692"/>
    </cofactor>
    <text evidence="11">Binds 1 FAD per subunit.</text>
</comment>
<dbReference type="SUPFAM" id="SSF54373">
    <property type="entry name" value="FAD-linked reductases, C-terminal domain"/>
    <property type="match status" value="1"/>
</dbReference>
<dbReference type="OrthoDB" id="438553at2759"/>
<dbReference type="PANTHER" id="PTHR42923">
    <property type="entry name" value="PROTOPORPHYRINOGEN OXIDASE"/>
    <property type="match status" value="1"/>
</dbReference>
<dbReference type="SUPFAM" id="SSF51905">
    <property type="entry name" value="FAD/NAD(P)-binding domain"/>
    <property type="match status" value="1"/>
</dbReference>
<dbReference type="NCBIfam" id="TIGR00562">
    <property type="entry name" value="proto_IX_ox"/>
    <property type="match status" value="1"/>
</dbReference>
<gene>
    <name evidence="13" type="ORF">CANTADRAFT_90281</name>
</gene>
<dbReference type="Proteomes" id="UP000094285">
    <property type="component" value="Unassembled WGS sequence"/>
</dbReference>
<dbReference type="GO" id="GO:0004729">
    <property type="term" value="F:oxygen-dependent protoporphyrinogen oxidase activity"/>
    <property type="evidence" value="ECO:0007669"/>
    <property type="project" value="UniProtKB-UniRule"/>
</dbReference>
<comment type="catalytic activity">
    <reaction evidence="10 11">
        <text>protoporphyrinogen IX + 3 O2 = protoporphyrin IX + 3 H2O2</text>
        <dbReference type="Rhea" id="RHEA:25576"/>
        <dbReference type="ChEBI" id="CHEBI:15379"/>
        <dbReference type="ChEBI" id="CHEBI:16240"/>
        <dbReference type="ChEBI" id="CHEBI:57306"/>
        <dbReference type="ChEBI" id="CHEBI:57307"/>
        <dbReference type="EC" id="1.3.3.4"/>
    </reaction>
</comment>
<evidence type="ECO:0000313" key="14">
    <source>
        <dbReference type="Proteomes" id="UP000094285"/>
    </source>
</evidence>
<dbReference type="InterPro" id="IPR004572">
    <property type="entry name" value="Protoporphyrinogen_oxidase"/>
</dbReference>
<dbReference type="InterPro" id="IPR002937">
    <property type="entry name" value="Amino_oxidase"/>
</dbReference>
<dbReference type="InterPro" id="IPR050464">
    <property type="entry name" value="Zeta_carotene_desat/Oxidored"/>
</dbReference>
<dbReference type="EC" id="1.3.3.4" evidence="4 11"/>